<protein>
    <recommendedName>
        <fullName evidence="7">Tubulin--tyrosine ligase-like protein 9</fullName>
    </recommendedName>
</protein>
<dbReference type="Gene3D" id="3.30.470.20">
    <property type="entry name" value="ATP-grasp fold, B domain"/>
    <property type="match status" value="1"/>
</dbReference>
<dbReference type="PANTHER" id="PTHR12241">
    <property type="entry name" value="TUBULIN POLYGLUTAMYLASE"/>
    <property type="match status" value="1"/>
</dbReference>
<feature type="compositionally biased region" description="Low complexity" evidence="4">
    <location>
        <begin position="15"/>
        <end position="24"/>
    </location>
</feature>
<evidence type="ECO:0008006" key="7">
    <source>
        <dbReference type="Google" id="ProtNLM"/>
    </source>
</evidence>
<keyword evidence="3" id="KW-0067">ATP-binding</keyword>
<dbReference type="PROSITE" id="PS51221">
    <property type="entry name" value="TTL"/>
    <property type="match status" value="1"/>
</dbReference>
<dbReference type="SUPFAM" id="SSF56059">
    <property type="entry name" value="Glutathione synthetase ATP-binding domain-like"/>
    <property type="match status" value="1"/>
</dbReference>
<evidence type="ECO:0000256" key="2">
    <source>
        <dbReference type="ARBA" id="ARBA00022741"/>
    </source>
</evidence>
<sequence length="630" mass="69959">MEEVGERRGSGGAGSPRPASRAGSLTPVVSGPRPGQRPESQPGSDCSDGSEEASPEAAPEAAAAGSAAGAQEETRGCPEAVHGGRPPLAPAAAPAQPEAEEAQAARKGARVTFNASHTDYDVVLAAAEARGWRVVKNEDKAGQCHVHWIDDGQPPTIGDWLKRIEPWMRVNHFPGMNNALARKTRLARNMSRMQRIFPKEYNFLPPTWVLPDDLGELERRIGEDSKVIYIVKPDHLCQGRGIFLTTDLDRIRQCTKEMREKDQAAVVQRYLMRPMLIDGLKFDLRLYFLVCGKPSQGGLDLRCFLFKDGLVRLCTTPYQPPTEETMKQKCMHLTNYAINKKSKNFQQNDGEDGGSTGNKRSLSWFLNYVEEEHGPKERRKLWIKMMGLCSKLLLTVQPTLEAEYSGVFPRDLSGGDMGCRCFEVLGIDVMLDSKMKPYLIEVNHLPSFTCDSPLDEDIKRRLIDQTMDLTCGSVTNSAKKASENCSLGKACTASGLLGHVLLVLAEPERVLRDSEEGSFLEAAWPSDEEVRELWKVTTVESTRAENGLHQTTILMYVEPFTSQLRLIGEMKEEDTLQLSEDAEALELWQSPAHLRARLRPDLMAAVLAEMRPRTRRQGRVVSGSVRPTAC</sequence>
<keyword evidence="6" id="KW-1185">Reference proteome</keyword>
<accession>A0ABN9UYJ4</accession>
<keyword evidence="1" id="KW-0436">Ligase</keyword>
<feature type="region of interest" description="Disordered" evidence="4">
    <location>
        <begin position="1"/>
        <end position="108"/>
    </location>
</feature>
<evidence type="ECO:0000256" key="1">
    <source>
        <dbReference type="ARBA" id="ARBA00022598"/>
    </source>
</evidence>
<proteinExistence type="predicted"/>
<keyword evidence="2" id="KW-0547">Nucleotide-binding</keyword>
<dbReference type="InterPro" id="IPR004344">
    <property type="entry name" value="TTL/TTLL_fam"/>
</dbReference>
<feature type="compositionally biased region" description="Low complexity" evidence="4">
    <location>
        <begin position="55"/>
        <end position="71"/>
    </location>
</feature>
<evidence type="ECO:0000313" key="6">
    <source>
        <dbReference type="Proteomes" id="UP001189429"/>
    </source>
</evidence>
<dbReference type="EMBL" id="CAUYUJ010016441">
    <property type="protein sequence ID" value="CAK0865336.1"/>
    <property type="molecule type" value="Genomic_DNA"/>
</dbReference>
<dbReference type="Proteomes" id="UP001189429">
    <property type="component" value="Unassembled WGS sequence"/>
</dbReference>
<evidence type="ECO:0000256" key="3">
    <source>
        <dbReference type="ARBA" id="ARBA00022840"/>
    </source>
</evidence>
<evidence type="ECO:0000313" key="5">
    <source>
        <dbReference type="EMBL" id="CAK0865336.1"/>
    </source>
</evidence>
<gene>
    <name evidence="5" type="ORF">PCOR1329_LOCUS52897</name>
</gene>
<dbReference type="PANTHER" id="PTHR12241:SF147">
    <property type="entry name" value="TUBULIN POLYGLUTAMYLASE TTLL7"/>
    <property type="match status" value="1"/>
</dbReference>
<comment type="caution">
    <text evidence="5">The sequence shown here is derived from an EMBL/GenBank/DDBJ whole genome shotgun (WGS) entry which is preliminary data.</text>
</comment>
<dbReference type="Pfam" id="PF03133">
    <property type="entry name" value="TTL"/>
    <property type="match status" value="1"/>
</dbReference>
<evidence type="ECO:0000256" key="4">
    <source>
        <dbReference type="SAM" id="MobiDB-lite"/>
    </source>
</evidence>
<name>A0ABN9UYJ4_9DINO</name>
<organism evidence="5 6">
    <name type="scientific">Prorocentrum cordatum</name>
    <dbReference type="NCBI Taxonomy" id="2364126"/>
    <lineage>
        <taxon>Eukaryota</taxon>
        <taxon>Sar</taxon>
        <taxon>Alveolata</taxon>
        <taxon>Dinophyceae</taxon>
        <taxon>Prorocentrales</taxon>
        <taxon>Prorocentraceae</taxon>
        <taxon>Prorocentrum</taxon>
    </lineage>
</organism>
<reference evidence="5" key="1">
    <citation type="submission" date="2023-10" db="EMBL/GenBank/DDBJ databases">
        <authorList>
            <person name="Chen Y."/>
            <person name="Shah S."/>
            <person name="Dougan E. K."/>
            <person name="Thang M."/>
            <person name="Chan C."/>
        </authorList>
    </citation>
    <scope>NUCLEOTIDE SEQUENCE [LARGE SCALE GENOMIC DNA]</scope>
</reference>